<accession>A0A2J8M9U6</accession>
<feature type="compositionally biased region" description="Basic and acidic residues" evidence="5">
    <location>
        <begin position="39"/>
        <end position="57"/>
    </location>
</feature>
<evidence type="ECO:0000256" key="1">
    <source>
        <dbReference type="ARBA" id="ARBA00004123"/>
    </source>
</evidence>
<evidence type="ECO:0000256" key="3">
    <source>
        <dbReference type="ARBA" id="ARBA00022737"/>
    </source>
</evidence>
<evidence type="ECO:0000313" key="7">
    <source>
        <dbReference type="Proteomes" id="UP000236370"/>
    </source>
</evidence>
<dbReference type="PANTHER" id="PTHR45891:SF2">
    <property type="entry name" value="ZINC FINGER HOMEOBOX PROTEIN 4"/>
    <property type="match status" value="1"/>
</dbReference>
<evidence type="ECO:0000256" key="5">
    <source>
        <dbReference type="SAM" id="MobiDB-lite"/>
    </source>
</evidence>
<keyword evidence="3" id="KW-0677">Repeat</keyword>
<keyword evidence="2" id="KW-0479">Metal-binding</keyword>
<sequence length="101" mass="11037">METCDSPPISRQENGQSTSKLCGTTQLDNEVPEKVAGMEPDRENSSTDDNLKTDERKSEALLGFSVENAAATQVTSAKEIPCNECATSFPSLQKYMEHHCP</sequence>
<reference evidence="6 7" key="1">
    <citation type="submission" date="2017-12" db="EMBL/GenBank/DDBJ databases">
        <title>High-resolution comparative analysis of great ape genomes.</title>
        <authorList>
            <person name="Pollen A."/>
            <person name="Hastie A."/>
            <person name="Hormozdiari F."/>
            <person name="Dougherty M."/>
            <person name="Liu R."/>
            <person name="Chaisson M."/>
            <person name="Hoppe E."/>
            <person name="Hill C."/>
            <person name="Pang A."/>
            <person name="Hillier L."/>
            <person name="Baker C."/>
            <person name="Armstrong J."/>
            <person name="Shendure J."/>
            <person name="Paten B."/>
            <person name="Wilson R."/>
            <person name="Chao H."/>
            <person name="Schneider V."/>
            <person name="Ventura M."/>
            <person name="Kronenberg Z."/>
            <person name="Murali S."/>
            <person name="Gordon D."/>
            <person name="Cantsilieris S."/>
            <person name="Munson K."/>
            <person name="Nelson B."/>
            <person name="Raja A."/>
            <person name="Underwood J."/>
            <person name="Diekhans M."/>
            <person name="Fiddes I."/>
            <person name="Haussler D."/>
            <person name="Eichler E."/>
        </authorList>
    </citation>
    <scope>NUCLEOTIDE SEQUENCE [LARGE SCALE GENOMIC DNA]</scope>
    <source>
        <strain evidence="6">Yerkes chimp pedigree #C0471</strain>
    </source>
</reference>
<name>A0A2J8M9U6_PANTR</name>
<dbReference type="EMBL" id="NBAG03000263">
    <property type="protein sequence ID" value="PNI56296.1"/>
    <property type="molecule type" value="Genomic_DNA"/>
</dbReference>
<dbReference type="PANTHER" id="PTHR45891">
    <property type="entry name" value="ZINC FINGER HOMEOBOX PROTEIN"/>
    <property type="match status" value="1"/>
</dbReference>
<feature type="non-terminal residue" evidence="6">
    <location>
        <position position="101"/>
    </location>
</feature>
<dbReference type="InterPro" id="IPR051968">
    <property type="entry name" value="ZnFinger_Homeobox_TR"/>
</dbReference>
<organism evidence="6 7">
    <name type="scientific">Pan troglodytes</name>
    <name type="common">Chimpanzee</name>
    <dbReference type="NCBI Taxonomy" id="9598"/>
    <lineage>
        <taxon>Eukaryota</taxon>
        <taxon>Metazoa</taxon>
        <taxon>Chordata</taxon>
        <taxon>Craniata</taxon>
        <taxon>Vertebrata</taxon>
        <taxon>Euteleostomi</taxon>
        <taxon>Mammalia</taxon>
        <taxon>Eutheria</taxon>
        <taxon>Euarchontoglires</taxon>
        <taxon>Primates</taxon>
        <taxon>Haplorrhini</taxon>
        <taxon>Catarrhini</taxon>
        <taxon>Hominidae</taxon>
        <taxon>Pan</taxon>
    </lineage>
</organism>
<evidence type="ECO:0000256" key="2">
    <source>
        <dbReference type="ARBA" id="ARBA00022723"/>
    </source>
</evidence>
<gene>
    <name evidence="6" type="ORF">CK820_G0022362</name>
</gene>
<dbReference type="AlphaFoldDB" id="A0A2J8M9U6"/>
<evidence type="ECO:0000313" key="6">
    <source>
        <dbReference type="EMBL" id="PNI56296.1"/>
    </source>
</evidence>
<dbReference type="Proteomes" id="UP000236370">
    <property type="component" value="Unassembled WGS sequence"/>
</dbReference>
<proteinExistence type="predicted"/>
<feature type="compositionally biased region" description="Polar residues" evidence="5">
    <location>
        <begin position="9"/>
        <end position="28"/>
    </location>
</feature>
<keyword evidence="4" id="KW-0862">Zinc</keyword>
<protein>
    <submittedName>
        <fullName evidence="6">ZFHX4 isoform 5</fullName>
    </submittedName>
</protein>
<feature type="region of interest" description="Disordered" evidence="5">
    <location>
        <begin position="1"/>
        <end position="57"/>
    </location>
</feature>
<dbReference type="GO" id="GO:0005634">
    <property type="term" value="C:nucleus"/>
    <property type="evidence" value="ECO:0007669"/>
    <property type="project" value="UniProtKB-SubCell"/>
</dbReference>
<comment type="subcellular location">
    <subcellularLocation>
        <location evidence="1">Nucleus</location>
    </subcellularLocation>
</comment>
<evidence type="ECO:0000256" key="4">
    <source>
        <dbReference type="ARBA" id="ARBA00022833"/>
    </source>
</evidence>
<comment type="caution">
    <text evidence="6">The sequence shown here is derived from an EMBL/GenBank/DDBJ whole genome shotgun (WGS) entry which is preliminary data.</text>
</comment>
<dbReference type="GO" id="GO:0046872">
    <property type="term" value="F:metal ion binding"/>
    <property type="evidence" value="ECO:0007669"/>
    <property type="project" value="UniProtKB-KW"/>
</dbReference>